<sequence length="144" mass="15377">MAYKCIVCGVTGSAHAQGAALEAAILAKQENARLVYVYAADISFLKSGVAGHKGVEDSLVRLGEHILDMAGQLAANVGVEAKKVLKKGPVIDVLKSVVAEEKADLLILGHEKRTIFEKALFRGEVEDHIKELESQSGVTVKIIQ</sequence>
<evidence type="ECO:0000259" key="1">
    <source>
        <dbReference type="Pfam" id="PF00582"/>
    </source>
</evidence>
<name>A0A445N2C9_9BACT</name>
<dbReference type="EMBL" id="OJIN01000221">
    <property type="protein sequence ID" value="SPD75841.1"/>
    <property type="molecule type" value="Genomic_DNA"/>
</dbReference>
<protein>
    <recommendedName>
        <fullName evidence="1">UspA domain-containing protein</fullName>
    </recommendedName>
</protein>
<dbReference type="InterPro" id="IPR014729">
    <property type="entry name" value="Rossmann-like_a/b/a_fold"/>
</dbReference>
<dbReference type="Gene3D" id="3.40.50.620">
    <property type="entry name" value="HUPs"/>
    <property type="match status" value="1"/>
</dbReference>
<dbReference type="AlphaFoldDB" id="A0A445N2C9"/>
<dbReference type="Pfam" id="PF00582">
    <property type="entry name" value="Usp"/>
    <property type="match status" value="1"/>
</dbReference>
<feature type="domain" description="UspA" evidence="1">
    <location>
        <begin position="3"/>
        <end position="125"/>
    </location>
</feature>
<dbReference type="InterPro" id="IPR006016">
    <property type="entry name" value="UspA"/>
</dbReference>
<accession>A0A445N2C9</accession>
<organism evidence="2">
    <name type="scientific">uncultured Desulfobacterium sp</name>
    <dbReference type="NCBI Taxonomy" id="201089"/>
    <lineage>
        <taxon>Bacteria</taxon>
        <taxon>Pseudomonadati</taxon>
        <taxon>Thermodesulfobacteriota</taxon>
        <taxon>Desulfobacteria</taxon>
        <taxon>Desulfobacterales</taxon>
        <taxon>Desulfobacteriaceae</taxon>
        <taxon>Desulfobacterium</taxon>
        <taxon>environmental samples</taxon>
    </lineage>
</organism>
<dbReference type="CDD" id="cd00293">
    <property type="entry name" value="USP-like"/>
    <property type="match status" value="1"/>
</dbReference>
<proteinExistence type="predicted"/>
<evidence type="ECO:0000313" key="2">
    <source>
        <dbReference type="EMBL" id="SPD75841.1"/>
    </source>
</evidence>
<dbReference type="SUPFAM" id="SSF52402">
    <property type="entry name" value="Adenine nucleotide alpha hydrolases-like"/>
    <property type="match status" value="1"/>
</dbReference>
<reference evidence="2" key="1">
    <citation type="submission" date="2018-01" db="EMBL/GenBank/DDBJ databases">
        <authorList>
            <person name="Regsiter A."/>
            <person name="William W."/>
        </authorList>
    </citation>
    <scope>NUCLEOTIDE SEQUENCE</scope>
    <source>
        <strain evidence="2">TRIP AH-1</strain>
    </source>
</reference>
<gene>
    <name evidence="2" type="ORF">PITCH_A760051</name>
</gene>